<keyword evidence="1" id="KW-0812">Transmembrane</keyword>
<proteinExistence type="predicted"/>
<evidence type="ECO:0000313" key="2">
    <source>
        <dbReference type="EMBL" id="PNF32897.1"/>
    </source>
</evidence>
<keyword evidence="1" id="KW-0472">Membrane</keyword>
<dbReference type="Proteomes" id="UP000235965">
    <property type="component" value="Unassembled WGS sequence"/>
</dbReference>
<dbReference type="AlphaFoldDB" id="A0A2J7QWD7"/>
<gene>
    <name evidence="2" type="ORF">B7P43_G01843</name>
</gene>
<organism evidence="2 3">
    <name type="scientific">Cryptotermes secundus</name>
    <dbReference type="NCBI Taxonomy" id="105785"/>
    <lineage>
        <taxon>Eukaryota</taxon>
        <taxon>Metazoa</taxon>
        <taxon>Ecdysozoa</taxon>
        <taxon>Arthropoda</taxon>
        <taxon>Hexapoda</taxon>
        <taxon>Insecta</taxon>
        <taxon>Pterygota</taxon>
        <taxon>Neoptera</taxon>
        <taxon>Polyneoptera</taxon>
        <taxon>Dictyoptera</taxon>
        <taxon>Blattodea</taxon>
        <taxon>Blattoidea</taxon>
        <taxon>Termitoidae</taxon>
        <taxon>Kalotermitidae</taxon>
        <taxon>Cryptotermitinae</taxon>
        <taxon>Cryptotermes</taxon>
    </lineage>
</organism>
<feature type="transmembrane region" description="Helical" evidence="1">
    <location>
        <begin position="38"/>
        <end position="57"/>
    </location>
</feature>
<keyword evidence="1" id="KW-1133">Transmembrane helix</keyword>
<protein>
    <submittedName>
        <fullName evidence="2">Uncharacterized protein</fullName>
    </submittedName>
</protein>
<dbReference type="InParanoid" id="A0A2J7QWD7"/>
<evidence type="ECO:0000313" key="3">
    <source>
        <dbReference type="Proteomes" id="UP000235965"/>
    </source>
</evidence>
<sequence length="63" mass="7555">MCKISKRQQDLYCTSQPSWDEVQEPPQHGKGRTNTHNLLLHWIMVFMADYYFLQHFFAAQLKP</sequence>
<comment type="caution">
    <text evidence="2">The sequence shown here is derived from an EMBL/GenBank/DDBJ whole genome shotgun (WGS) entry which is preliminary data.</text>
</comment>
<evidence type="ECO:0000256" key="1">
    <source>
        <dbReference type="SAM" id="Phobius"/>
    </source>
</evidence>
<dbReference type="EMBL" id="NEVH01009765">
    <property type="protein sequence ID" value="PNF32897.1"/>
    <property type="molecule type" value="Genomic_DNA"/>
</dbReference>
<reference evidence="2 3" key="1">
    <citation type="submission" date="2017-12" db="EMBL/GenBank/DDBJ databases">
        <title>Hemimetabolous genomes reveal molecular basis of termite eusociality.</title>
        <authorList>
            <person name="Harrison M.C."/>
            <person name="Jongepier E."/>
            <person name="Robertson H.M."/>
            <person name="Arning N."/>
            <person name="Bitard-Feildel T."/>
            <person name="Chao H."/>
            <person name="Childers C.P."/>
            <person name="Dinh H."/>
            <person name="Doddapaneni H."/>
            <person name="Dugan S."/>
            <person name="Gowin J."/>
            <person name="Greiner C."/>
            <person name="Han Y."/>
            <person name="Hu H."/>
            <person name="Hughes D.S.T."/>
            <person name="Huylmans A.-K."/>
            <person name="Kemena C."/>
            <person name="Kremer L.P.M."/>
            <person name="Lee S.L."/>
            <person name="Lopez-Ezquerra A."/>
            <person name="Mallet L."/>
            <person name="Monroy-Kuhn J.M."/>
            <person name="Moser A."/>
            <person name="Murali S.C."/>
            <person name="Muzny D.M."/>
            <person name="Otani S."/>
            <person name="Piulachs M.-D."/>
            <person name="Poelchau M."/>
            <person name="Qu J."/>
            <person name="Schaub F."/>
            <person name="Wada-Katsumata A."/>
            <person name="Worley K.C."/>
            <person name="Xie Q."/>
            <person name="Ylla G."/>
            <person name="Poulsen M."/>
            <person name="Gibbs R.A."/>
            <person name="Schal C."/>
            <person name="Richards S."/>
            <person name="Belles X."/>
            <person name="Korb J."/>
            <person name="Bornberg-Bauer E."/>
        </authorList>
    </citation>
    <scope>NUCLEOTIDE SEQUENCE [LARGE SCALE GENOMIC DNA]</scope>
    <source>
        <tissue evidence="2">Whole body</tissue>
    </source>
</reference>
<name>A0A2J7QWD7_9NEOP</name>
<accession>A0A2J7QWD7</accession>
<keyword evidence="3" id="KW-1185">Reference proteome</keyword>